<comment type="caution">
    <text evidence="1">The sequence shown here is derived from an EMBL/GenBank/DDBJ whole genome shotgun (WGS) entry which is preliminary data.</text>
</comment>
<dbReference type="AlphaFoldDB" id="A0A397J9M7"/>
<organism evidence="1 2">
    <name type="scientific">Diversispora epigaea</name>
    <dbReference type="NCBI Taxonomy" id="1348612"/>
    <lineage>
        <taxon>Eukaryota</taxon>
        <taxon>Fungi</taxon>
        <taxon>Fungi incertae sedis</taxon>
        <taxon>Mucoromycota</taxon>
        <taxon>Glomeromycotina</taxon>
        <taxon>Glomeromycetes</taxon>
        <taxon>Diversisporales</taxon>
        <taxon>Diversisporaceae</taxon>
        <taxon>Diversispora</taxon>
    </lineage>
</organism>
<keyword evidence="2" id="KW-1185">Reference proteome</keyword>
<gene>
    <name evidence="1" type="ORF">Glove_71g148</name>
</gene>
<evidence type="ECO:0000313" key="1">
    <source>
        <dbReference type="EMBL" id="RHZ85055.1"/>
    </source>
</evidence>
<name>A0A397J9M7_9GLOM</name>
<dbReference type="OrthoDB" id="2441719at2759"/>
<dbReference type="EMBL" id="PQFF01000068">
    <property type="protein sequence ID" value="RHZ85055.1"/>
    <property type="molecule type" value="Genomic_DNA"/>
</dbReference>
<sequence>MLRMQSRMNQEYIQYCWRCLATQHILNDLDSWTIRKCQNRITYSIFYQNQRWKRSRVEVAIKKFDRDHSPLYEITKDLETLEYMMDLEYFKRRSLRNNLGNIFNNITWNNKLQYLTTSSTGTNSTSASSITLCQII</sequence>
<reference evidence="1 2" key="1">
    <citation type="submission" date="2018-08" db="EMBL/GenBank/DDBJ databases">
        <title>Genome and evolution of the arbuscular mycorrhizal fungus Diversispora epigaea (formerly Glomus versiforme) and its bacterial endosymbionts.</title>
        <authorList>
            <person name="Sun X."/>
            <person name="Fei Z."/>
            <person name="Harrison M."/>
        </authorList>
    </citation>
    <scope>NUCLEOTIDE SEQUENCE [LARGE SCALE GENOMIC DNA]</scope>
    <source>
        <strain evidence="1 2">IT104</strain>
    </source>
</reference>
<dbReference type="Proteomes" id="UP000266861">
    <property type="component" value="Unassembled WGS sequence"/>
</dbReference>
<accession>A0A397J9M7</accession>
<proteinExistence type="predicted"/>
<evidence type="ECO:0000313" key="2">
    <source>
        <dbReference type="Proteomes" id="UP000266861"/>
    </source>
</evidence>
<protein>
    <submittedName>
        <fullName evidence="1">Uncharacterized protein</fullName>
    </submittedName>
</protein>